<keyword evidence="3 8" id="KW-0808">Transferase</keyword>
<evidence type="ECO:0000313" key="9">
    <source>
        <dbReference type="Proteomes" id="UP000501705"/>
    </source>
</evidence>
<feature type="transmembrane region" description="Helical" evidence="7">
    <location>
        <begin position="67"/>
        <end position="86"/>
    </location>
</feature>
<organism evidence="8 9">
    <name type="scientific">Nocardia brasiliensis</name>
    <dbReference type="NCBI Taxonomy" id="37326"/>
    <lineage>
        <taxon>Bacteria</taxon>
        <taxon>Bacillati</taxon>
        <taxon>Actinomycetota</taxon>
        <taxon>Actinomycetes</taxon>
        <taxon>Mycobacteriales</taxon>
        <taxon>Nocardiaceae</taxon>
        <taxon>Nocardia</taxon>
    </lineage>
</organism>
<dbReference type="Gene3D" id="3.90.550.10">
    <property type="entry name" value="Spore Coat Polysaccharide Biosynthesis Protein SpsA, Chain A"/>
    <property type="match status" value="1"/>
</dbReference>
<dbReference type="SUPFAM" id="SSF53448">
    <property type="entry name" value="Nucleotide-diphospho-sugar transferases"/>
    <property type="match status" value="1"/>
</dbReference>
<evidence type="ECO:0000256" key="6">
    <source>
        <dbReference type="ARBA" id="ARBA00023136"/>
    </source>
</evidence>
<keyword evidence="6 7" id="KW-0472">Membrane</keyword>
<keyword evidence="2" id="KW-0328">Glycosyltransferase</keyword>
<evidence type="ECO:0000256" key="1">
    <source>
        <dbReference type="ARBA" id="ARBA00004141"/>
    </source>
</evidence>
<reference evidence="8 9" key="1">
    <citation type="journal article" date="2019" name="ACS Chem. Biol.">
        <title>Identification and Mobilization of a Cryptic Antibiotic Biosynthesis Gene Locus from a Human-Pathogenic Nocardia Isolate.</title>
        <authorList>
            <person name="Herisse M."/>
            <person name="Ishida K."/>
            <person name="Porter J.L."/>
            <person name="Howden B."/>
            <person name="Hertweck C."/>
            <person name="Stinear T.P."/>
            <person name="Pidot S.J."/>
        </authorList>
    </citation>
    <scope>NUCLEOTIDE SEQUENCE [LARGE SCALE GENOMIC DNA]</scope>
    <source>
        <strain evidence="8 9">AUSMDU00024985</strain>
    </source>
</reference>
<proteinExistence type="predicted"/>
<evidence type="ECO:0000256" key="5">
    <source>
        <dbReference type="ARBA" id="ARBA00022989"/>
    </source>
</evidence>
<dbReference type="GO" id="GO:0016020">
    <property type="term" value="C:membrane"/>
    <property type="evidence" value="ECO:0007669"/>
    <property type="project" value="UniProtKB-SubCell"/>
</dbReference>
<dbReference type="PANTHER" id="PTHR43867:SF2">
    <property type="entry name" value="CELLULOSE SYNTHASE CATALYTIC SUBUNIT A [UDP-FORMING]"/>
    <property type="match status" value="1"/>
</dbReference>
<feature type="transmembrane region" description="Helical" evidence="7">
    <location>
        <begin position="44"/>
        <end position="61"/>
    </location>
</feature>
<dbReference type="RefSeq" id="WP_167462282.1">
    <property type="nucleotide sequence ID" value="NZ_CP046171.1"/>
</dbReference>
<gene>
    <name evidence="8" type="ORF">F5X71_13650</name>
</gene>
<name>A0A6G9XQN8_NOCBR</name>
<evidence type="ECO:0000256" key="4">
    <source>
        <dbReference type="ARBA" id="ARBA00022692"/>
    </source>
</evidence>
<dbReference type="Pfam" id="PF13641">
    <property type="entry name" value="Glyco_tranf_2_3"/>
    <property type="match status" value="1"/>
</dbReference>
<dbReference type="InterPro" id="IPR050321">
    <property type="entry name" value="Glycosyltr_2/OpgH_subfam"/>
</dbReference>
<protein>
    <submittedName>
        <fullName evidence="8">Glycosyltransferase</fullName>
    </submittedName>
</protein>
<sequence>MTAALDPESEPFKARALHAAVHGLRESDPMASASVAFLPWQRNTLLLALLVIVGCAVVFPLETLTVLVAVCTLGYLVVLADRVLIFTRGMDRDAIMTVDDERARALTDEQLPPYTILVPAYGEPEVVGDLIGALSAIDYPRDRLQVLLLLEEDDAPTIDAARAAGIGTGGNEHITVVLVPAADPRTKPKACNYGLQRATGDIVTIYDAEDIPDPLQLRRVVAAFAELPPSVVCIQAKLAFHNAKQNLLTAWFTMDYGLWFGFLLPGLMRSRAPIPLGGTSNHFNREVVTAIGAWDPYNVTEDADLGVRIAASGYSTAVIDSITLEEANPDPINWVRQRSRWYKGYLQSWLVHTRRPMRLWRSIGTVSFVRFTLILAGTPIIACLNLVFWFISIAWILGQPSVIGSLFPSVVYFPALIALVIGNAATVYMNLLACRENNRPDLLVACLTSPLYWLMMSIASTKGCWQLLRNPSYWEKTFHGLGTSSEAAK</sequence>
<dbReference type="Proteomes" id="UP000501705">
    <property type="component" value="Chromosome"/>
</dbReference>
<evidence type="ECO:0000313" key="8">
    <source>
        <dbReference type="EMBL" id="QIS03215.1"/>
    </source>
</evidence>
<keyword evidence="4 7" id="KW-0812">Transmembrane</keyword>
<accession>A0A6G9XQN8</accession>
<feature type="transmembrane region" description="Helical" evidence="7">
    <location>
        <begin position="368"/>
        <end position="397"/>
    </location>
</feature>
<evidence type="ECO:0000256" key="3">
    <source>
        <dbReference type="ARBA" id="ARBA00022679"/>
    </source>
</evidence>
<dbReference type="PANTHER" id="PTHR43867">
    <property type="entry name" value="CELLULOSE SYNTHASE CATALYTIC SUBUNIT A [UDP-FORMING]"/>
    <property type="match status" value="1"/>
</dbReference>
<evidence type="ECO:0000256" key="7">
    <source>
        <dbReference type="SAM" id="Phobius"/>
    </source>
</evidence>
<dbReference type="CDD" id="cd06427">
    <property type="entry name" value="CESA_like_2"/>
    <property type="match status" value="1"/>
</dbReference>
<feature type="transmembrane region" description="Helical" evidence="7">
    <location>
        <begin position="409"/>
        <end position="430"/>
    </location>
</feature>
<dbReference type="EMBL" id="CP046171">
    <property type="protein sequence ID" value="QIS03215.1"/>
    <property type="molecule type" value="Genomic_DNA"/>
</dbReference>
<evidence type="ECO:0000256" key="2">
    <source>
        <dbReference type="ARBA" id="ARBA00022676"/>
    </source>
</evidence>
<dbReference type="GO" id="GO:0016757">
    <property type="term" value="F:glycosyltransferase activity"/>
    <property type="evidence" value="ECO:0007669"/>
    <property type="project" value="UniProtKB-KW"/>
</dbReference>
<dbReference type="AlphaFoldDB" id="A0A6G9XQN8"/>
<dbReference type="InterPro" id="IPR029044">
    <property type="entry name" value="Nucleotide-diphossugar_trans"/>
</dbReference>
<comment type="subcellular location">
    <subcellularLocation>
        <location evidence="1">Membrane</location>
        <topology evidence="1">Multi-pass membrane protein</topology>
    </subcellularLocation>
</comment>
<keyword evidence="5 7" id="KW-1133">Transmembrane helix</keyword>